<evidence type="ECO:0000313" key="1">
    <source>
        <dbReference type="EMBL" id="ATU83779.1"/>
    </source>
</evidence>
<reference evidence="1" key="1">
    <citation type="journal article" date="2018" name="Aquaculture">
        <title>Complete genome sequence of a white spot syndrome virus associated with a disease incursion in Australia.</title>
        <authorList>
            <person name="Oakey J."/>
            <person name="Smith C.S."/>
        </authorList>
    </citation>
    <scope>NUCLEOTIDE SEQUENCE [LARGE SCALE GENOMIC DNA]</scope>
    <source>
        <strain evidence="1">WSSV-AU</strain>
    </source>
</reference>
<proteinExistence type="predicted"/>
<organism evidence="1">
    <name type="scientific">White spot syndrome virus</name>
    <dbReference type="NCBI Taxonomy" id="342409"/>
    <lineage>
        <taxon>Viruses</taxon>
        <taxon>Viruses incertae sedis</taxon>
        <taxon>Naldaviricetes</taxon>
        <taxon>Nimaviridae</taxon>
        <taxon>Whispovirus</taxon>
    </lineage>
</organism>
<sequence length="85" mass="9374">MSICVRGLGSKGLQILTLRLSIMLGILLHLLKQIWLPLLAKRVSLLLTKLATKVHLAQRSHRAKTIRTSLLPEVVMSILAAVGEK</sequence>
<dbReference type="Proteomes" id="UP000267516">
    <property type="component" value="Segment"/>
</dbReference>
<protein>
    <submittedName>
        <fullName evidence="1">ORF969</fullName>
    </submittedName>
</protein>
<accession>A0A2D3I5W2</accession>
<name>A0A2D3I5W2_9VIRU</name>
<dbReference type="EMBL" id="MF768985">
    <property type="protein sequence ID" value="ATU83779.1"/>
    <property type="molecule type" value="Genomic_DNA"/>
</dbReference>